<protein>
    <submittedName>
        <fullName evidence="2">Uncharacterized protein</fullName>
    </submittedName>
</protein>
<accession>A0A843VLQ4</accession>
<feature type="compositionally biased region" description="Polar residues" evidence="1">
    <location>
        <begin position="210"/>
        <end position="225"/>
    </location>
</feature>
<proteinExistence type="predicted"/>
<feature type="region of interest" description="Disordered" evidence="1">
    <location>
        <begin position="425"/>
        <end position="446"/>
    </location>
</feature>
<feature type="compositionally biased region" description="Polar residues" evidence="1">
    <location>
        <begin position="285"/>
        <end position="296"/>
    </location>
</feature>
<feature type="compositionally biased region" description="Low complexity" evidence="1">
    <location>
        <begin position="334"/>
        <end position="366"/>
    </location>
</feature>
<dbReference type="EMBL" id="NMUH01001640">
    <property type="protein sequence ID" value="MQL94154.1"/>
    <property type="molecule type" value="Genomic_DNA"/>
</dbReference>
<comment type="caution">
    <text evidence="2">The sequence shown here is derived from an EMBL/GenBank/DDBJ whole genome shotgun (WGS) entry which is preliminary data.</text>
</comment>
<dbReference type="Proteomes" id="UP000652761">
    <property type="component" value="Unassembled WGS sequence"/>
</dbReference>
<feature type="compositionally biased region" description="Pro residues" evidence="1">
    <location>
        <begin position="367"/>
        <end position="378"/>
    </location>
</feature>
<evidence type="ECO:0000313" key="2">
    <source>
        <dbReference type="EMBL" id="MQL94154.1"/>
    </source>
</evidence>
<reference evidence="2" key="1">
    <citation type="submission" date="2017-07" db="EMBL/GenBank/DDBJ databases">
        <title>Taro Niue Genome Assembly and Annotation.</title>
        <authorList>
            <person name="Atibalentja N."/>
            <person name="Keating K."/>
            <person name="Fields C.J."/>
        </authorList>
    </citation>
    <scope>NUCLEOTIDE SEQUENCE</scope>
    <source>
        <strain evidence="2">Niue_2</strain>
        <tissue evidence="2">Leaf</tissue>
    </source>
</reference>
<name>A0A843VLQ4_COLES</name>
<feature type="compositionally biased region" description="Polar residues" evidence="1">
    <location>
        <begin position="174"/>
        <end position="190"/>
    </location>
</feature>
<feature type="compositionally biased region" description="Pro residues" evidence="1">
    <location>
        <begin position="386"/>
        <end position="398"/>
    </location>
</feature>
<dbReference type="AlphaFoldDB" id="A0A843VLQ4"/>
<keyword evidence="3" id="KW-1185">Reference proteome</keyword>
<organism evidence="2 3">
    <name type="scientific">Colocasia esculenta</name>
    <name type="common">Wild taro</name>
    <name type="synonym">Arum esculentum</name>
    <dbReference type="NCBI Taxonomy" id="4460"/>
    <lineage>
        <taxon>Eukaryota</taxon>
        <taxon>Viridiplantae</taxon>
        <taxon>Streptophyta</taxon>
        <taxon>Embryophyta</taxon>
        <taxon>Tracheophyta</taxon>
        <taxon>Spermatophyta</taxon>
        <taxon>Magnoliopsida</taxon>
        <taxon>Liliopsida</taxon>
        <taxon>Araceae</taxon>
        <taxon>Aroideae</taxon>
        <taxon>Colocasieae</taxon>
        <taxon>Colocasia</taxon>
    </lineage>
</organism>
<evidence type="ECO:0000313" key="3">
    <source>
        <dbReference type="Proteomes" id="UP000652761"/>
    </source>
</evidence>
<sequence>MVKRKTGMMRAAGPHHAVAAGQDRLLQLSPISSKEAGRTIPVSRHEVLDEREKMLIQREMLRVAGSPSVAVDQAAMVYPTDVHCALDGRRLLQRTADTRPNASLESVQVFHPDRGQSEAWHGIVRLLDVILRATRRLNALAALTAFVTTLTRHCRPCQTNSATNVERQARGERNPSQGATGYPPSSSSPTDIPWGAFVEPEKYRGLNKPRATNTPWGNREQTPDPSRSDDTYPGCQKTHVRSGVRSCVRSQKVPGDQMHVPPENGDKRTWDAEEAQATHVYTRATRPSTNKPNQGRPTELSPDTEKMSWNEEGPTLNSGGPRGSPRGAPGGAAGSAPCASRGAAGSAPPAGGRAGSAPPAGGARRFGPPPAGGAPVQPPRQQGGPPVRPPDWRPPLPVSPISSTLAGSRPASTLALVLNARARETSAGEGTPAGMPPANSINRGAYPHCRTRHFRPKTRLVQRNRRAPYLTLTSPRLECVRAARAEEKSLAPVGVPSSAFGLHCATSAGRRHRLSHDSRRLYLSPPLSPNDGRRGNVVRQWHKHPVVDLKGQMIPDGGTNTLSRTLMYSSYRVASAGGTNTPSSTLMYTKYL</sequence>
<evidence type="ECO:0000256" key="1">
    <source>
        <dbReference type="SAM" id="MobiDB-lite"/>
    </source>
</evidence>
<gene>
    <name evidence="2" type="ORF">Taro_026806</name>
</gene>
<feature type="region of interest" description="Disordered" evidence="1">
    <location>
        <begin position="161"/>
        <end position="408"/>
    </location>
</feature>